<dbReference type="PANTHER" id="PTHR36440">
    <property type="entry name" value="PUTATIVE (AFU_ORTHOLOGUE AFUA_8G07350)-RELATED"/>
    <property type="match status" value="1"/>
</dbReference>
<evidence type="ECO:0000313" key="2">
    <source>
        <dbReference type="EMBL" id="BBY17002.1"/>
    </source>
</evidence>
<dbReference type="CDD" id="cd02215">
    <property type="entry name" value="cupin_QDO_N_C"/>
    <property type="match status" value="2"/>
</dbReference>
<accession>A0AAD1IP22</accession>
<reference evidence="2 3" key="1">
    <citation type="journal article" date="2019" name="Emerg. Microbes Infect.">
        <title>Comprehensive subspecies identification of 175 nontuberculous mycobacteria species based on 7547 genomic profiles.</title>
        <authorList>
            <person name="Matsumoto Y."/>
            <person name="Kinjo T."/>
            <person name="Motooka D."/>
            <person name="Nabeya D."/>
            <person name="Jung N."/>
            <person name="Uechi K."/>
            <person name="Horii T."/>
            <person name="Iida T."/>
            <person name="Fujita J."/>
            <person name="Nakamura S."/>
        </authorList>
    </citation>
    <scope>NUCLEOTIDE SEQUENCE [LARGE SCALE GENOMIC DNA]</scope>
    <source>
        <strain evidence="2 3">JCM 17423</strain>
    </source>
</reference>
<dbReference type="AlphaFoldDB" id="A0AAD1IP22"/>
<dbReference type="Gene3D" id="2.60.120.10">
    <property type="entry name" value="Jelly Rolls"/>
    <property type="match status" value="2"/>
</dbReference>
<keyword evidence="3" id="KW-1185">Reference proteome</keyword>
<organism evidence="2 3">
    <name type="scientific">Mycolicibacterium litorale</name>
    <dbReference type="NCBI Taxonomy" id="758802"/>
    <lineage>
        <taxon>Bacteria</taxon>
        <taxon>Bacillati</taxon>
        <taxon>Actinomycetota</taxon>
        <taxon>Actinomycetes</taxon>
        <taxon>Mycobacteriales</taxon>
        <taxon>Mycobacteriaceae</taxon>
        <taxon>Mycolicibacterium</taxon>
    </lineage>
</organism>
<name>A0AAD1IP22_9MYCO</name>
<evidence type="ECO:0000259" key="1">
    <source>
        <dbReference type="Pfam" id="PF07883"/>
    </source>
</evidence>
<dbReference type="InterPro" id="IPR053146">
    <property type="entry name" value="QDO-like"/>
</dbReference>
<gene>
    <name evidence="2" type="ORF">MLIT_25940</name>
</gene>
<protein>
    <recommendedName>
        <fullName evidence="1">Cupin type-2 domain-containing protein</fullName>
    </recommendedName>
</protein>
<proteinExistence type="predicted"/>
<dbReference type="RefSeq" id="WP_134053359.1">
    <property type="nucleotide sequence ID" value="NZ_AP022586.1"/>
</dbReference>
<sequence>MTGIIDVEAMHDTRPLINRLPGEPAPYYLAGGKGLRYEVDGQLWTVIARSVDTGGSFDAAFILGPRGAAAPFHSLPGHQRTYHVFDGCVQFWLPGRSRVLVQGDSIHVPPEVPVAYRILGHSTRMLFFSAPGGALDVVLDDEAMAQARTEARVHAASGGYGIPADEALLLLPGGAHRHDLEFAAASDEWDDTLPAGAEPYFLRAMTGERRAWPSAINSFAARGRNTGGRYFSVLTNAAPQPYIGRHFHEHHTENFFCMAGRVWLYANGDEVLLTPGDFLHAPAGTIHAFAIERHDTRMLGMLTSDVFEPFFDVTADATDDHVYTEGLINPDTFMARLAAHAADLDVVQVGPPPVRNRALDL</sequence>
<dbReference type="EMBL" id="AP022586">
    <property type="protein sequence ID" value="BBY17002.1"/>
    <property type="molecule type" value="Genomic_DNA"/>
</dbReference>
<evidence type="ECO:0000313" key="3">
    <source>
        <dbReference type="Proteomes" id="UP000466607"/>
    </source>
</evidence>
<dbReference type="InterPro" id="IPR013096">
    <property type="entry name" value="Cupin_2"/>
</dbReference>
<dbReference type="SUPFAM" id="SSF51182">
    <property type="entry name" value="RmlC-like cupins"/>
    <property type="match status" value="2"/>
</dbReference>
<dbReference type="PANTHER" id="PTHR36440:SF1">
    <property type="entry name" value="PUTATIVE (AFU_ORTHOLOGUE AFUA_8G07350)-RELATED"/>
    <property type="match status" value="1"/>
</dbReference>
<dbReference type="Pfam" id="PF07883">
    <property type="entry name" value="Cupin_2"/>
    <property type="match status" value="1"/>
</dbReference>
<dbReference type="Proteomes" id="UP000466607">
    <property type="component" value="Chromosome"/>
</dbReference>
<dbReference type="InterPro" id="IPR014710">
    <property type="entry name" value="RmlC-like_jellyroll"/>
</dbReference>
<dbReference type="InterPro" id="IPR011051">
    <property type="entry name" value="RmlC_Cupin_sf"/>
</dbReference>
<feature type="domain" description="Cupin type-2" evidence="1">
    <location>
        <begin position="238"/>
        <end position="291"/>
    </location>
</feature>